<reference evidence="14 15" key="1">
    <citation type="submission" date="2017-02" db="EMBL/GenBank/DDBJ databases">
        <authorList>
            <person name="Peterson S.W."/>
        </authorList>
    </citation>
    <scope>NUCLEOTIDE SEQUENCE [LARGE SCALE GENOMIC DNA]</scope>
    <source>
        <strain evidence="14 15">DSM 24412</strain>
    </source>
</reference>
<evidence type="ECO:0000259" key="13">
    <source>
        <dbReference type="Pfam" id="PF07715"/>
    </source>
</evidence>
<dbReference type="EMBL" id="FUYV01000014">
    <property type="protein sequence ID" value="SKC21169.1"/>
    <property type="molecule type" value="Genomic_DNA"/>
</dbReference>
<proteinExistence type="inferred from homology"/>
<evidence type="ECO:0000256" key="11">
    <source>
        <dbReference type="RuleBase" id="RU003357"/>
    </source>
</evidence>
<dbReference type="KEGG" id="asx:CDL62_00725"/>
<dbReference type="InterPro" id="IPR036942">
    <property type="entry name" value="Beta-barrel_TonB_sf"/>
</dbReference>
<evidence type="ECO:0000256" key="5">
    <source>
        <dbReference type="ARBA" id="ARBA00022729"/>
    </source>
</evidence>
<evidence type="ECO:0000256" key="6">
    <source>
        <dbReference type="ARBA" id="ARBA00023077"/>
    </source>
</evidence>
<keyword evidence="5" id="KW-0732">Signal</keyword>
<dbReference type="OrthoDB" id="9795928at2"/>
<dbReference type="Gene3D" id="2.40.170.20">
    <property type="entry name" value="TonB-dependent receptor, beta-barrel domain"/>
    <property type="match status" value="1"/>
</dbReference>
<comment type="subcellular location">
    <subcellularLocation>
        <location evidence="1 10">Cell outer membrane</location>
        <topology evidence="1 10">Multi-pass membrane protein</topology>
    </subcellularLocation>
</comment>
<evidence type="ECO:0000256" key="10">
    <source>
        <dbReference type="PROSITE-ProRule" id="PRU01360"/>
    </source>
</evidence>
<dbReference type="InterPro" id="IPR008969">
    <property type="entry name" value="CarboxyPept-like_regulatory"/>
</dbReference>
<keyword evidence="8" id="KW-0675">Receptor</keyword>
<comment type="similarity">
    <text evidence="10 11">Belongs to the TonB-dependent receptor family.</text>
</comment>
<keyword evidence="15" id="KW-1185">Reference proteome</keyword>
<gene>
    <name evidence="14" type="ORF">SAMN03080601_02379</name>
</gene>
<dbReference type="PANTHER" id="PTHR30069:SF29">
    <property type="entry name" value="HEMOGLOBIN AND HEMOGLOBIN-HAPTOGLOBIN-BINDING PROTEIN 1-RELATED"/>
    <property type="match status" value="1"/>
</dbReference>
<keyword evidence="4 10" id="KW-0812">Transmembrane</keyword>
<organism evidence="14 15">
    <name type="scientific">Alkalitalea saponilacus</name>
    <dbReference type="NCBI Taxonomy" id="889453"/>
    <lineage>
        <taxon>Bacteria</taxon>
        <taxon>Pseudomonadati</taxon>
        <taxon>Bacteroidota</taxon>
        <taxon>Bacteroidia</taxon>
        <taxon>Marinilabiliales</taxon>
        <taxon>Marinilabiliaceae</taxon>
        <taxon>Alkalitalea</taxon>
    </lineage>
</organism>
<keyword evidence="2 10" id="KW-0813">Transport</keyword>
<keyword evidence="7 10" id="KW-0472">Membrane</keyword>
<keyword evidence="6 11" id="KW-0798">TonB box</keyword>
<dbReference type="SUPFAM" id="SSF49464">
    <property type="entry name" value="Carboxypeptidase regulatory domain-like"/>
    <property type="match status" value="1"/>
</dbReference>
<dbReference type="GO" id="GO:0015344">
    <property type="term" value="F:siderophore uptake transmembrane transporter activity"/>
    <property type="evidence" value="ECO:0007669"/>
    <property type="project" value="TreeGrafter"/>
</dbReference>
<protein>
    <submittedName>
        <fullName evidence="14">Iron complex outermembrane recepter protein</fullName>
    </submittedName>
</protein>
<dbReference type="Gene3D" id="2.170.130.10">
    <property type="entry name" value="TonB-dependent receptor, plug domain"/>
    <property type="match status" value="1"/>
</dbReference>
<dbReference type="Pfam" id="PF07715">
    <property type="entry name" value="Plug"/>
    <property type="match status" value="1"/>
</dbReference>
<dbReference type="Gene3D" id="2.60.40.1120">
    <property type="entry name" value="Carboxypeptidase-like, regulatory domain"/>
    <property type="match status" value="1"/>
</dbReference>
<name>A0A1T5HKL3_9BACT</name>
<dbReference type="PROSITE" id="PS52016">
    <property type="entry name" value="TONB_DEPENDENT_REC_3"/>
    <property type="match status" value="1"/>
</dbReference>
<feature type="domain" description="TonB-dependent receptor plug" evidence="13">
    <location>
        <begin position="124"/>
        <end position="227"/>
    </location>
</feature>
<dbReference type="STRING" id="889453.SAMN03080601_02379"/>
<evidence type="ECO:0000313" key="14">
    <source>
        <dbReference type="EMBL" id="SKC21169.1"/>
    </source>
</evidence>
<keyword evidence="3 10" id="KW-1134">Transmembrane beta strand</keyword>
<evidence type="ECO:0000256" key="1">
    <source>
        <dbReference type="ARBA" id="ARBA00004571"/>
    </source>
</evidence>
<dbReference type="Pfam" id="PF00593">
    <property type="entry name" value="TonB_dep_Rec_b-barrel"/>
    <property type="match status" value="1"/>
</dbReference>
<evidence type="ECO:0000256" key="4">
    <source>
        <dbReference type="ARBA" id="ARBA00022692"/>
    </source>
</evidence>
<dbReference type="RefSeq" id="WP_079558095.1">
    <property type="nucleotide sequence ID" value="NZ_CP021904.1"/>
</dbReference>
<evidence type="ECO:0000259" key="12">
    <source>
        <dbReference type="Pfam" id="PF00593"/>
    </source>
</evidence>
<feature type="domain" description="TonB-dependent receptor-like beta-barrel" evidence="12">
    <location>
        <begin position="338"/>
        <end position="760"/>
    </location>
</feature>
<dbReference type="InterPro" id="IPR012910">
    <property type="entry name" value="Plug_dom"/>
</dbReference>
<evidence type="ECO:0000313" key="15">
    <source>
        <dbReference type="Proteomes" id="UP000191055"/>
    </source>
</evidence>
<keyword evidence="9 10" id="KW-0998">Cell outer membrane</keyword>
<sequence>MIVNPAKILTFLFLLVCSSIYGNDYGLSVKGIVLDENNNPVPGANVVINGGSMGAVTDGNGSFEISNLPIENHELVASSLGYEAVTYNLESNVAESFITIRLKPSEYLLNEVQVVSSQRDTRRRSESVAVEVINQDFLFNNYSGSLMQTLQRVPGVNSMDVGSGISKPVIRGLGFYRVVVAENGIKHEGQQWNSHSGLAIDQQGVHQIEIIKGPASLQYGSDAIGGVINILPAPIPQEGEVSGNVSLTGKTNTEWIGGAASVSGRTGDFYFHTGFTHNNFGDFKIPETGDFVLPAPVSAAEASHRVPLGDQVYNTAGRENAASLTTGIVKPWGTSYFDMSYYSNKTGFFDYVGLQYEDQRAAHAKNRRDIRIPYQKVDNYSVNHFTNVAIGENRFRVALGYQYNESAEHSFLFDRTGNRYEDLIYYRDKDNLELLLKLHNISANFLYSIRSYENHTIDFVLNSQYHYHTTDGYSHILPHYNRISVGTGMLYKYEFSHQWMFNAGARVDFNRFEMEESLNPDPAYGEAVFNPDFNKNFNGSSFSLGVNHLPDNNTIWKLHVGKSYRVPSAYELGAYGLHRHEGRFERGDLNISPEQAWQIDAGWDKRIGDLEFSVSPFANYFTNYLFLNPTPVLRPEGQVYEYRETEALLTGGEISLDYNWRRFQFNATAEYVYAVNLELERPLPFTPPFSAVVGVNYLFNDGNVFKRSSVGLEALTVADQNMTVPNELNTPGYRIYNFNARSTVAFGKQEVNMRLTVRNLLDEQYFNHISFYRRMRIPEPGRDVQLFVNIPF</sequence>
<dbReference type="GO" id="GO:0009279">
    <property type="term" value="C:cell outer membrane"/>
    <property type="evidence" value="ECO:0007669"/>
    <property type="project" value="UniProtKB-SubCell"/>
</dbReference>
<accession>A0A1T5HKL3</accession>
<evidence type="ECO:0000256" key="3">
    <source>
        <dbReference type="ARBA" id="ARBA00022452"/>
    </source>
</evidence>
<evidence type="ECO:0000256" key="8">
    <source>
        <dbReference type="ARBA" id="ARBA00023170"/>
    </source>
</evidence>
<dbReference type="InterPro" id="IPR000531">
    <property type="entry name" value="Beta-barrel_TonB"/>
</dbReference>
<dbReference type="AlphaFoldDB" id="A0A1T5HKL3"/>
<evidence type="ECO:0000256" key="2">
    <source>
        <dbReference type="ARBA" id="ARBA00022448"/>
    </source>
</evidence>
<dbReference type="SUPFAM" id="SSF56935">
    <property type="entry name" value="Porins"/>
    <property type="match status" value="1"/>
</dbReference>
<dbReference type="Pfam" id="PF13715">
    <property type="entry name" value="CarbopepD_reg_2"/>
    <property type="match status" value="1"/>
</dbReference>
<dbReference type="PANTHER" id="PTHR30069">
    <property type="entry name" value="TONB-DEPENDENT OUTER MEMBRANE RECEPTOR"/>
    <property type="match status" value="1"/>
</dbReference>
<dbReference type="GO" id="GO:0044718">
    <property type="term" value="P:siderophore transmembrane transport"/>
    <property type="evidence" value="ECO:0007669"/>
    <property type="project" value="TreeGrafter"/>
</dbReference>
<evidence type="ECO:0000256" key="9">
    <source>
        <dbReference type="ARBA" id="ARBA00023237"/>
    </source>
</evidence>
<evidence type="ECO:0000256" key="7">
    <source>
        <dbReference type="ARBA" id="ARBA00023136"/>
    </source>
</evidence>
<dbReference type="InterPro" id="IPR039426">
    <property type="entry name" value="TonB-dep_rcpt-like"/>
</dbReference>
<dbReference type="InterPro" id="IPR037066">
    <property type="entry name" value="Plug_dom_sf"/>
</dbReference>
<dbReference type="Proteomes" id="UP000191055">
    <property type="component" value="Unassembled WGS sequence"/>
</dbReference>